<dbReference type="SUPFAM" id="SSF49899">
    <property type="entry name" value="Concanavalin A-like lectins/glucanases"/>
    <property type="match status" value="1"/>
</dbReference>
<dbReference type="InterPro" id="IPR011990">
    <property type="entry name" value="TPR-like_helical_dom_sf"/>
</dbReference>
<dbReference type="EMBL" id="CAXAMM010010136">
    <property type="protein sequence ID" value="CAK9022437.1"/>
    <property type="molecule type" value="Genomic_DNA"/>
</dbReference>
<evidence type="ECO:0000256" key="2">
    <source>
        <dbReference type="SAM" id="Coils"/>
    </source>
</evidence>
<dbReference type="CDD" id="cd11709">
    <property type="entry name" value="SPRY"/>
    <property type="match status" value="1"/>
</dbReference>
<dbReference type="InterPro" id="IPR013320">
    <property type="entry name" value="ConA-like_dom_sf"/>
</dbReference>
<dbReference type="InterPro" id="IPR043136">
    <property type="entry name" value="B30.2/SPRY_sf"/>
</dbReference>
<evidence type="ECO:0000256" key="3">
    <source>
        <dbReference type="SAM" id="MobiDB-lite"/>
    </source>
</evidence>
<name>A0ABP0K6L9_9DINO</name>
<dbReference type="Gene3D" id="1.25.40.10">
    <property type="entry name" value="Tetratricopeptide repeat domain"/>
    <property type="match status" value="1"/>
</dbReference>
<sequence>MPSDAGRDSQVDPMDLDHNDDGGATEQRARRAGGAPRSQGALELRRKDSGPTPEVQTLFEQRRKRIAEGRRDAASFAGVAVGARVQAHYWAARRMGCKMGCGGWRCEVGVKPDRRKSEQPAEAIVMGVHYTGDQDIACAPQLEVQLQFLRQDPQTLQRMPAKLTCVPSHWIISSEEDAQVAEALREVGIHEEDQPFWDAVFPASEMQEVCRLTQCQRRALAQVRAQATASHQAAYDNVLERFQALGYEDKELQAVLSWVQDLAPVIIHVHLDTVGRFLESDEYYRSQFETKTSCGALDDDNGIRIRWERDLFGDAYEDATPFERCKYGALNVTNDFEGCKSACQYGDSYLVLKDVRLRCTFASTDSGGIEGSRLAVLDKYAHVLAEYADDEITGLVEVATAPPPRPVEEVPRLLRGKTENSTVEWVTFGFPQLIRKEGCFFFEVELMEGCSLPQVGLASEQFHCFPGVESNSGIGDDEYSCGVDGLHGACLKNGPLSSWKADWPKKMSGVLNWDDEREEELLAKKVVVGVLVDFQKGQVGFVSEGNWEDWSFQLVDEDLPCFHNGLFPAISVKGSAAFHFDGWKYPPPKERFGDCGVWPKAGLGPIRIDCPAVGNSAVLNIYKEAQIHGEVCLKRHVLRLVANSKYRKKSRSWTIKVTGAGARCNGTYVWSGRHNKRSFYKEKSGAIIYYNQQDAAWRMNLKEDFTSFIFQAPNKARMLSNIAGGSSEPPRMGWKPACELKGRVAVELFREAMRQPLQVPSEELERFVKVLRGVGDEQNFVFRKLEETSFKAEWNRLNWPLHHRPLSAALAWAEVVRIAQREFWSKLELPQACAVAISPSPDPDDSWECLLSLNPQGKEEPESEGVALHVVNLQGTPIDLSVSAPVGAWRSAGVGARAAVALASGWLGGRETVPGTIVERGPGTLRRLQLDSDALTRFKQMPFLKKMSQYGDGRGGGLLGGEMRGAEANETADVVFTVAPLNNWGVDCAEAKACGLAAPLAAPAVSLQDPAGQELLFLRLAISTAVVGPFALVENELVFQNPQPRRMEGRFSFQLPIGPEGSAAMPSRLAMEIQGKLMEGEVVNRSKAQKVYREILHEARDPALLEQSQGNIFTARVFPIDPHAVVRLILSYTITIPMRNWHRTLTIPLAGLPEIHNFSFAASVRGFNGGFSANCTVDGAPLLSTVTENEAMHFATEREHYVAQSDVQIDLWEPLAVSKSFSVDGGQMVSSFVIDESNTSSRAFSPDSWIVYVDTSASTADSVLVRLPLIQAFLEAMPEVKVQVYAFDIEVKEIRPRSPKDGSIGFSVRSSLEERLPLGATDFELLLQHVENQQPPAGETLGILILSDCIATANERAAARLGQLLTPVQRRIVQLGVLGTKFDSALGAAVASAGHGRIVHLPLTSKDLPSVVSAAWNEIQKPLGLHGRVTADSSGSWQWPQSAFDLHDGDELVVFSGGGTGITLHAPTLALGARVENAGAVSAAAAAFSSLLTREASRARLELLEAERQLASSKAKAKEIEDQLVRLSEESRVMTPHTALLVLETDADYVRFGIPQDRLSPILRVTSNGVELQSREAIQTALPPLPVPLTPQELEGEDLELFWNFSNSSECAADQSECQMEKEVDQSDLMLGQPDLAATGESARAAGRPVLFTWLLLLVTSFAAWSDPEKDADEVLAEHQEPPKERLRDTAARYAGALWTKRKAAELRNYCASWITWDPSNDLAFEYLSKAAMLSGDTMLSLRAASSIAEVAPRSSEQLLRGAWLSLSLGDTSALAWARRFGLRSLEEREDNANTYRALAMAYWQEQDFKSAAQTYERALGIGFHSRYGDVKRVLREEAALMLRSLRDSSPAVYNDLRNHELKSVSPREGEGITLWIALSWLTDANDVDLHVIDPNGEECYYGHRETALGLRLYSDQTQGLGPEVVSLSAQRPGTYRVGVKYFSSGAMGASRGTVLIRQMKAGIPVEEPIVEVFTLPAGYSEVLPIIDVTMK</sequence>
<dbReference type="PROSITE" id="PS50188">
    <property type="entry name" value="B302_SPRY"/>
    <property type="match status" value="1"/>
</dbReference>
<feature type="repeat" description="TPR" evidence="1">
    <location>
        <begin position="1793"/>
        <end position="1826"/>
    </location>
</feature>
<proteinExistence type="predicted"/>
<dbReference type="InterPro" id="IPR003877">
    <property type="entry name" value="SPRY_dom"/>
</dbReference>
<feature type="compositionally biased region" description="Basic and acidic residues" evidence="3">
    <location>
        <begin position="1"/>
        <end position="21"/>
    </location>
</feature>
<dbReference type="Proteomes" id="UP001642464">
    <property type="component" value="Unassembled WGS sequence"/>
</dbReference>
<feature type="region of interest" description="Disordered" evidence="3">
    <location>
        <begin position="1"/>
        <end position="53"/>
    </location>
</feature>
<dbReference type="InterPro" id="IPR013694">
    <property type="entry name" value="VIT"/>
</dbReference>
<dbReference type="InterPro" id="IPR001870">
    <property type="entry name" value="B30.2/SPRY"/>
</dbReference>
<evidence type="ECO:0000259" key="4">
    <source>
        <dbReference type="PROSITE" id="PS50188"/>
    </source>
</evidence>
<evidence type="ECO:0000313" key="7">
    <source>
        <dbReference type="Proteomes" id="UP001642464"/>
    </source>
</evidence>
<reference evidence="6 7" key="1">
    <citation type="submission" date="2024-02" db="EMBL/GenBank/DDBJ databases">
        <authorList>
            <person name="Chen Y."/>
            <person name="Shah S."/>
            <person name="Dougan E. K."/>
            <person name="Thang M."/>
            <person name="Chan C."/>
        </authorList>
    </citation>
    <scope>NUCLEOTIDE SEQUENCE [LARGE SCALE GENOMIC DNA]</scope>
</reference>
<dbReference type="Gene3D" id="2.60.120.920">
    <property type="match status" value="1"/>
</dbReference>
<dbReference type="SUPFAM" id="SSF48452">
    <property type="entry name" value="TPR-like"/>
    <property type="match status" value="1"/>
</dbReference>
<accession>A0ABP0K6L9</accession>
<evidence type="ECO:0000313" key="6">
    <source>
        <dbReference type="EMBL" id="CAK9022437.1"/>
    </source>
</evidence>
<protein>
    <submittedName>
        <fullName evidence="6">Uncharacterized protein YfaP</fullName>
    </submittedName>
</protein>
<dbReference type="PROSITE" id="PS50005">
    <property type="entry name" value="TPR"/>
    <property type="match status" value="1"/>
</dbReference>
<dbReference type="PANTHER" id="PTHR45737">
    <property type="entry name" value="VON WILLEBRAND FACTOR A DOMAIN-CONTAINING PROTEIN 5A"/>
    <property type="match status" value="1"/>
</dbReference>
<feature type="domain" description="VIT" evidence="5">
    <location>
        <begin position="1001"/>
        <end position="1134"/>
    </location>
</feature>
<dbReference type="PROSITE" id="PS51468">
    <property type="entry name" value="VIT"/>
    <property type="match status" value="1"/>
</dbReference>
<evidence type="ECO:0000256" key="1">
    <source>
        <dbReference type="PROSITE-ProRule" id="PRU00339"/>
    </source>
</evidence>
<dbReference type="Pfam" id="PF08487">
    <property type="entry name" value="VIT"/>
    <property type="match status" value="1"/>
</dbReference>
<keyword evidence="7" id="KW-1185">Reference proteome</keyword>
<gene>
    <name evidence="6" type="ORF">SCF082_LOCUS15786</name>
</gene>
<keyword evidence="2" id="KW-0175">Coiled coil</keyword>
<dbReference type="Pfam" id="PF00622">
    <property type="entry name" value="SPRY"/>
    <property type="match status" value="1"/>
</dbReference>
<dbReference type="Pfam" id="PF12294">
    <property type="entry name" value="DUF3626"/>
    <property type="match status" value="1"/>
</dbReference>
<comment type="caution">
    <text evidence="6">The sequence shown here is derived from an EMBL/GenBank/DDBJ whole genome shotgun (WGS) entry which is preliminary data.</text>
</comment>
<organism evidence="6 7">
    <name type="scientific">Durusdinium trenchii</name>
    <dbReference type="NCBI Taxonomy" id="1381693"/>
    <lineage>
        <taxon>Eukaryota</taxon>
        <taxon>Sar</taxon>
        <taxon>Alveolata</taxon>
        <taxon>Dinophyceae</taxon>
        <taxon>Suessiales</taxon>
        <taxon>Symbiodiniaceae</taxon>
        <taxon>Durusdinium</taxon>
    </lineage>
</organism>
<dbReference type="Gene3D" id="2.60.120.380">
    <property type="match status" value="1"/>
</dbReference>
<dbReference type="PANTHER" id="PTHR45737:SF6">
    <property type="entry name" value="VON WILLEBRAND FACTOR A DOMAIN-CONTAINING PROTEIN 5A"/>
    <property type="match status" value="1"/>
</dbReference>
<feature type="domain" description="B30.2/SPRY" evidence="4">
    <location>
        <begin position="367"/>
        <end position="587"/>
    </location>
</feature>
<keyword evidence="1" id="KW-0802">TPR repeat</keyword>
<dbReference type="InterPro" id="IPR022074">
    <property type="entry name" value="DUF3626"/>
</dbReference>
<dbReference type="InterPro" id="IPR019734">
    <property type="entry name" value="TPR_rpt"/>
</dbReference>
<evidence type="ECO:0000259" key="5">
    <source>
        <dbReference type="PROSITE" id="PS51468"/>
    </source>
</evidence>
<feature type="coiled-coil region" evidence="2">
    <location>
        <begin position="1489"/>
        <end position="1530"/>
    </location>
</feature>